<evidence type="ECO:0000313" key="3">
    <source>
        <dbReference type="Proteomes" id="UP000802098"/>
    </source>
</evidence>
<gene>
    <name evidence="2" type="ORF">G7087_13490</name>
</gene>
<proteinExistence type="predicted"/>
<dbReference type="PROSITE" id="PS51257">
    <property type="entry name" value="PROKAR_LIPOPROTEIN"/>
    <property type="match status" value="1"/>
</dbReference>
<dbReference type="Proteomes" id="UP000802098">
    <property type="component" value="Unassembled WGS sequence"/>
</dbReference>
<keyword evidence="3" id="KW-1185">Reference proteome</keyword>
<organism evidence="2 3">
    <name type="scientific">Rubrivivax benzoatilyticus</name>
    <dbReference type="NCBI Taxonomy" id="316997"/>
    <lineage>
        <taxon>Bacteria</taxon>
        <taxon>Pseudomonadati</taxon>
        <taxon>Pseudomonadota</taxon>
        <taxon>Betaproteobacteria</taxon>
        <taxon>Burkholderiales</taxon>
        <taxon>Sphaerotilaceae</taxon>
        <taxon>Rubrivivax</taxon>
    </lineage>
</organism>
<dbReference type="EMBL" id="JAAOCD010000006">
    <property type="protein sequence ID" value="NHK99393.1"/>
    <property type="molecule type" value="Genomic_DNA"/>
</dbReference>
<evidence type="ECO:0000256" key="1">
    <source>
        <dbReference type="SAM" id="SignalP"/>
    </source>
</evidence>
<evidence type="ECO:0000313" key="2">
    <source>
        <dbReference type="EMBL" id="NHK99393.1"/>
    </source>
</evidence>
<name>A0ABX0HXR3_9BURK</name>
<evidence type="ECO:0008006" key="4">
    <source>
        <dbReference type="Google" id="ProtNLM"/>
    </source>
</evidence>
<reference evidence="2 3" key="1">
    <citation type="submission" date="2020-03" db="EMBL/GenBank/DDBJ databases">
        <title>Rubrivivax benzoatilyticus JA2 (sequenced after 10 years sub-culturing).</title>
        <authorList>
            <person name="Gupta D."/>
            <person name="Chintalapati S."/>
            <person name="Chintalapati V.R."/>
        </authorList>
    </citation>
    <scope>NUCLEOTIDE SEQUENCE [LARGE SCALE GENOMIC DNA]</scope>
    <source>
        <strain evidence="2 3">JA2-Mal</strain>
    </source>
</reference>
<feature type="signal peptide" evidence="1">
    <location>
        <begin position="1"/>
        <end position="22"/>
    </location>
</feature>
<protein>
    <recommendedName>
        <fullName evidence="4">Secreted protein</fullName>
    </recommendedName>
</protein>
<keyword evidence="1" id="KW-0732">Signal</keyword>
<comment type="caution">
    <text evidence="2">The sequence shown here is derived from an EMBL/GenBank/DDBJ whole genome shotgun (WGS) entry which is preliminary data.</text>
</comment>
<accession>A0ABX0HXR3</accession>
<feature type="chain" id="PRO_5046089255" description="Secreted protein" evidence="1">
    <location>
        <begin position="23"/>
        <end position="144"/>
    </location>
</feature>
<dbReference type="RefSeq" id="WP_009856700.1">
    <property type="nucleotide sequence ID" value="NZ_JAAOCD010000006.1"/>
</dbReference>
<sequence>MSRSSKCAVAGVLLLAAAAVSAQSCPAGQTRLNQLQIRAQIAGNTLCAVSGGDRWQEFHQGGTTNTSGALIDYKKGPNDPVDPSTPVGTWSLTDRGSNTLLVHNYGPSATYSWAVCRANGGTYTLVSDQATITSVTVKEGQSGC</sequence>